<organism evidence="1 2">
    <name type="scientific">Enteractinococcus helveticum</name>
    <dbReference type="NCBI Taxonomy" id="1837282"/>
    <lineage>
        <taxon>Bacteria</taxon>
        <taxon>Bacillati</taxon>
        <taxon>Actinomycetota</taxon>
        <taxon>Actinomycetes</taxon>
        <taxon>Micrococcales</taxon>
        <taxon>Micrococcaceae</taxon>
    </lineage>
</organism>
<accession>A0A1B7LVP1</accession>
<proteinExistence type="predicted"/>
<sequence length="154" mass="16459">MTGLECIGSAVDACSSHVEIESVDGFAVIGVRFDVGLELSSRHEPYNLMDLQGVDSQQGVSLCFSLSRLRDVFGSSLVEAAVSDHRIQHVESSAGQTDDRGVVFLAFGAFPLVISFRYRVVAGGHPGGSEQRIFELLVARACREFSADGGPRAP</sequence>
<evidence type="ECO:0000313" key="1">
    <source>
        <dbReference type="EMBL" id="OAV54209.1"/>
    </source>
</evidence>
<keyword evidence="2" id="KW-1185">Reference proteome</keyword>
<gene>
    <name evidence="1" type="ORF">A6F49_00415</name>
</gene>
<protein>
    <submittedName>
        <fullName evidence="1">Uncharacterized protein</fullName>
    </submittedName>
</protein>
<comment type="caution">
    <text evidence="1">The sequence shown here is derived from an EMBL/GenBank/DDBJ whole genome shotgun (WGS) entry which is preliminary data.</text>
</comment>
<evidence type="ECO:0000313" key="2">
    <source>
        <dbReference type="Proteomes" id="UP000078292"/>
    </source>
</evidence>
<name>A0A1B7LVP1_9MICC</name>
<dbReference type="EMBL" id="LXEY01000100">
    <property type="protein sequence ID" value="OAV54209.1"/>
    <property type="molecule type" value="Genomic_DNA"/>
</dbReference>
<reference evidence="1 2" key="1">
    <citation type="submission" date="2016-04" db="EMBL/GenBank/DDBJ databases">
        <title>First whole genome shotgun sequence of the bacterium Enteractinococcus sp. strain UASWS1574.</title>
        <authorList>
            <person name="Crovadore J."/>
            <person name="Chablais R."/>
            <person name="Lefort F."/>
        </authorList>
    </citation>
    <scope>NUCLEOTIDE SEQUENCE [LARGE SCALE GENOMIC DNA]</scope>
    <source>
        <strain evidence="1 2">UASWS1574</strain>
    </source>
</reference>
<dbReference type="AlphaFoldDB" id="A0A1B7LVP1"/>
<dbReference type="Proteomes" id="UP000078292">
    <property type="component" value="Unassembled WGS sequence"/>
</dbReference>